<dbReference type="Pfam" id="PF01325">
    <property type="entry name" value="Fe_dep_repress"/>
    <property type="match status" value="1"/>
</dbReference>
<gene>
    <name evidence="6" type="primary">mntR_4</name>
    <name evidence="6" type="ORF">SAMEA3545359_02252</name>
</gene>
<evidence type="ECO:0000313" key="6">
    <source>
        <dbReference type="EMBL" id="SCJ82073.1"/>
    </source>
</evidence>
<dbReference type="Gene3D" id="1.10.60.10">
    <property type="entry name" value="Iron dependent repressor, metal binding and dimerisation domain"/>
    <property type="match status" value="1"/>
</dbReference>
<dbReference type="InterPro" id="IPR022687">
    <property type="entry name" value="HTH_DTXR"/>
</dbReference>
<organism evidence="6">
    <name type="scientific">uncultured Anaerotruncus sp</name>
    <dbReference type="NCBI Taxonomy" id="905011"/>
    <lineage>
        <taxon>Bacteria</taxon>
        <taxon>Bacillati</taxon>
        <taxon>Bacillota</taxon>
        <taxon>Clostridia</taxon>
        <taxon>Eubacteriales</taxon>
        <taxon>Oscillospiraceae</taxon>
        <taxon>Anaerotruncus</taxon>
        <taxon>environmental samples</taxon>
    </lineage>
</organism>
<dbReference type="InterPro" id="IPR036421">
    <property type="entry name" value="Fe_dep_repressor_sf"/>
</dbReference>
<reference evidence="6" key="1">
    <citation type="submission" date="2015-09" db="EMBL/GenBank/DDBJ databases">
        <authorList>
            <consortium name="Pathogen Informatics"/>
        </authorList>
    </citation>
    <scope>NUCLEOTIDE SEQUENCE</scope>
    <source>
        <strain evidence="6">2789STDY5834896</strain>
    </source>
</reference>
<dbReference type="InterPro" id="IPR036390">
    <property type="entry name" value="WH_DNA-bd_sf"/>
</dbReference>
<evidence type="ECO:0000256" key="1">
    <source>
        <dbReference type="ARBA" id="ARBA00007871"/>
    </source>
</evidence>
<keyword evidence="3" id="KW-0238">DNA-binding</keyword>
<dbReference type="GO" id="GO:0046914">
    <property type="term" value="F:transition metal ion binding"/>
    <property type="evidence" value="ECO:0007669"/>
    <property type="project" value="InterPro"/>
</dbReference>
<feature type="domain" description="HTH dtxR-type" evidence="5">
    <location>
        <begin position="1"/>
        <end position="64"/>
    </location>
</feature>
<dbReference type="PROSITE" id="PS50944">
    <property type="entry name" value="HTH_DTXR"/>
    <property type="match status" value="1"/>
</dbReference>
<evidence type="ECO:0000256" key="3">
    <source>
        <dbReference type="ARBA" id="ARBA00023125"/>
    </source>
</evidence>
<proteinExistence type="inferred from homology"/>
<evidence type="ECO:0000256" key="2">
    <source>
        <dbReference type="ARBA" id="ARBA00023015"/>
    </source>
</evidence>
<dbReference type="GO" id="GO:0003700">
    <property type="term" value="F:DNA-binding transcription factor activity"/>
    <property type="evidence" value="ECO:0007669"/>
    <property type="project" value="InterPro"/>
</dbReference>
<dbReference type="SMART" id="SM00529">
    <property type="entry name" value="HTH_DTXR"/>
    <property type="match status" value="1"/>
</dbReference>
<comment type="similarity">
    <text evidence="1">Belongs to the DtxR/MntR family.</text>
</comment>
<dbReference type="InterPro" id="IPR022689">
    <property type="entry name" value="Iron_dep_repressor"/>
</dbReference>
<dbReference type="PANTHER" id="PTHR33238:SF7">
    <property type="entry name" value="IRON-DEPENDENT TRANSCRIPTIONAL REGULATOR"/>
    <property type="match status" value="1"/>
</dbReference>
<name>A0A1C6JIY7_9FIRM</name>
<accession>A0A1C6JIY7</accession>
<keyword evidence="4" id="KW-0804">Transcription</keyword>
<dbReference type="GO" id="GO:0003677">
    <property type="term" value="F:DNA binding"/>
    <property type="evidence" value="ECO:0007669"/>
    <property type="project" value="UniProtKB-KW"/>
</dbReference>
<dbReference type="InterPro" id="IPR050536">
    <property type="entry name" value="DtxR_MntR_Metal-Reg"/>
</dbReference>
<dbReference type="InterPro" id="IPR036388">
    <property type="entry name" value="WH-like_DNA-bd_sf"/>
</dbReference>
<dbReference type="GO" id="GO:0046983">
    <property type="term" value="F:protein dimerization activity"/>
    <property type="evidence" value="ECO:0007669"/>
    <property type="project" value="InterPro"/>
</dbReference>
<dbReference type="EMBL" id="FMHG01000001">
    <property type="protein sequence ID" value="SCJ82073.1"/>
    <property type="molecule type" value="Genomic_DNA"/>
</dbReference>
<dbReference type="AlphaFoldDB" id="A0A1C6JIY7"/>
<dbReference type="SUPFAM" id="SSF46785">
    <property type="entry name" value="Winged helix' DNA-binding domain"/>
    <property type="match status" value="1"/>
</dbReference>
<keyword evidence="2" id="KW-0805">Transcription regulation</keyword>
<sequence>MHVEESKENYLETILLLKRKKAYVRSVDVAEAMGFSKPSISRAMGILKEAGYVTIEPDGNIQLTESGRQRAESVYERHRLITDFLVETVGADPAIAEQDACKIEHIISPEVFAGIKAYLRK</sequence>
<dbReference type="Pfam" id="PF02742">
    <property type="entry name" value="Fe_dep_repr_C"/>
    <property type="match status" value="1"/>
</dbReference>
<dbReference type="Gene3D" id="1.10.10.10">
    <property type="entry name" value="Winged helix-like DNA-binding domain superfamily/Winged helix DNA-binding domain"/>
    <property type="match status" value="1"/>
</dbReference>
<protein>
    <submittedName>
        <fullName evidence="6">Manganese transport regulator</fullName>
    </submittedName>
</protein>
<dbReference type="SUPFAM" id="SSF47979">
    <property type="entry name" value="Iron-dependent repressor protein, dimerization domain"/>
    <property type="match status" value="1"/>
</dbReference>
<evidence type="ECO:0000259" key="5">
    <source>
        <dbReference type="PROSITE" id="PS50944"/>
    </source>
</evidence>
<dbReference type="PANTHER" id="PTHR33238">
    <property type="entry name" value="IRON (METAL) DEPENDENT REPRESSOR, DTXR FAMILY"/>
    <property type="match status" value="1"/>
</dbReference>
<evidence type="ECO:0000256" key="4">
    <source>
        <dbReference type="ARBA" id="ARBA00023163"/>
    </source>
</evidence>
<dbReference type="InterPro" id="IPR001367">
    <property type="entry name" value="Fe_dep_repressor"/>
</dbReference>